<dbReference type="InterPro" id="IPR007438">
    <property type="entry name" value="DUF488"/>
</dbReference>
<sequence length="182" mass="20416">MMTVGHSTLELGAFLRALRENDCSTLVDVRRYPGSKRYPQFGQERLFASLEGVGIRGVWRVGLGGRRAARKDSVNTGWRNESFRGYADYMQTPEFAAEMDWLMGLPDLKTAVVMCAEAVPWRCHRSLIGDAVLARDGEVEDLFVTAEGGSSRREHAMTEFARVEGVRVWYPGRAESGSFDLF</sequence>
<organism evidence="1">
    <name type="scientific">Tunturiibacter empetritectus</name>
    <dbReference type="NCBI Taxonomy" id="3069691"/>
    <lineage>
        <taxon>Bacteria</taxon>
        <taxon>Pseudomonadati</taxon>
        <taxon>Acidobacteriota</taxon>
        <taxon>Terriglobia</taxon>
        <taxon>Terriglobales</taxon>
        <taxon>Acidobacteriaceae</taxon>
        <taxon>Tunturiibacter</taxon>
    </lineage>
</organism>
<name>A0AAU7ZFK1_9BACT</name>
<reference evidence="1" key="2">
    <citation type="journal article" date="2024" name="Environ. Microbiol.">
        <title>Genome analysis and description of Tunturibacter gen. nov. expands the diversity of Terriglobia in tundra soils.</title>
        <authorList>
            <person name="Messyasz A."/>
            <person name="Mannisto M.K."/>
            <person name="Kerkhof L.J."/>
            <person name="Haggblom M.M."/>
        </authorList>
    </citation>
    <scope>NUCLEOTIDE SEQUENCE</scope>
    <source>
        <strain evidence="1">M8UP23</strain>
    </source>
</reference>
<dbReference type="Pfam" id="PF04343">
    <property type="entry name" value="DUF488"/>
    <property type="match status" value="1"/>
</dbReference>
<dbReference type="KEGG" id="temp:RBB75_03085"/>
<evidence type="ECO:0000313" key="1">
    <source>
        <dbReference type="EMBL" id="XCB27312.1"/>
    </source>
</evidence>
<dbReference type="PANTHER" id="PTHR39337">
    <property type="entry name" value="BLR5642 PROTEIN"/>
    <property type="match status" value="1"/>
</dbReference>
<dbReference type="AlphaFoldDB" id="A0AAU7ZFK1"/>
<dbReference type="EMBL" id="CP132932">
    <property type="protein sequence ID" value="XCB27312.1"/>
    <property type="molecule type" value="Genomic_DNA"/>
</dbReference>
<accession>A0AAU7ZFK1</accession>
<dbReference type="PANTHER" id="PTHR39337:SF1">
    <property type="entry name" value="BLR5642 PROTEIN"/>
    <property type="match status" value="1"/>
</dbReference>
<reference evidence="1" key="1">
    <citation type="submission" date="2023-08" db="EMBL/GenBank/DDBJ databases">
        <authorList>
            <person name="Messyasz A."/>
            <person name="Mannisto M.K."/>
            <person name="Kerkhof L.J."/>
            <person name="Haggblom M."/>
        </authorList>
    </citation>
    <scope>NUCLEOTIDE SEQUENCE</scope>
    <source>
        <strain evidence="1">M8UP23</strain>
    </source>
</reference>
<protein>
    <submittedName>
        <fullName evidence="1">DUF488 domain-containing protein</fullName>
    </submittedName>
</protein>
<gene>
    <name evidence="1" type="ORF">RBB75_03085</name>
</gene>
<proteinExistence type="predicted"/>
<dbReference type="RefSeq" id="WP_353069474.1">
    <property type="nucleotide sequence ID" value="NZ_CP132932.1"/>
</dbReference>
<dbReference type="InterPro" id="IPR014519">
    <property type="entry name" value="UCP024492"/>
</dbReference>
<dbReference type="PIRSF" id="PIRSF024492">
    <property type="entry name" value="UCP024492"/>
    <property type="match status" value="1"/>
</dbReference>